<dbReference type="InterPro" id="IPR013545">
    <property type="entry name" value="T2SS_protein-GspG_C"/>
</dbReference>
<organism evidence="3 4">
    <name type="scientific">Aerophobetes bacterium</name>
    <dbReference type="NCBI Taxonomy" id="2030807"/>
    <lineage>
        <taxon>Bacteria</taxon>
        <taxon>Candidatus Aerophobota</taxon>
    </lineage>
</organism>
<reference evidence="3 4" key="1">
    <citation type="submission" date="2019-03" db="EMBL/GenBank/DDBJ databases">
        <title>Metabolic potential of uncultured bacteria and archaea associated with petroleum seepage in deep-sea sediments.</title>
        <authorList>
            <person name="Dong X."/>
            <person name="Hubert C."/>
        </authorList>
    </citation>
    <scope>NUCLEOTIDE SEQUENCE [LARGE SCALE GENOMIC DNA]</scope>
    <source>
        <strain evidence="3">E44_bin7</strain>
    </source>
</reference>
<proteinExistence type="predicted"/>
<dbReference type="SUPFAM" id="SSF54523">
    <property type="entry name" value="Pili subunits"/>
    <property type="match status" value="1"/>
</dbReference>
<dbReference type="InterPro" id="IPR045584">
    <property type="entry name" value="Pilin-like"/>
</dbReference>
<dbReference type="AlphaFoldDB" id="A0A523RQM7"/>
<feature type="compositionally biased region" description="Acidic residues" evidence="1">
    <location>
        <begin position="148"/>
        <end position="157"/>
    </location>
</feature>
<feature type="non-terminal residue" evidence="3">
    <location>
        <position position="1"/>
    </location>
</feature>
<sequence length="175" mass="19707">VRERAKRAAANSFIAQLETAINMYKIDTGCYPPDEKGSTSLREALCPDPTDPIYSNPEWKGPYLEFKDKQVNNYGEILDPWHKGQDDRVHIYFYKADFDENPLTGPPFHNKSSYDIYSKGFDGKTGTDNTDGNEFADGNYCQNEVDDDGDGIVDELDPNGRGAANGYTEDDINNW</sequence>
<evidence type="ECO:0000313" key="4">
    <source>
        <dbReference type="Proteomes" id="UP000316360"/>
    </source>
</evidence>
<dbReference type="Pfam" id="PF08334">
    <property type="entry name" value="T2SSG"/>
    <property type="match status" value="1"/>
</dbReference>
<accession>A0A523RQM7</accession>
<feature type="domain" description="Type II secretion system protein GspG C-terminal" evidence="2">
    <location>
        <begin position="3"/>
        <end position="131"/>
    </location>
</feature>
<feature type="region of interest" description="Disordered" evidence="1">
    <location>
        <begin position="148"/>
        <end position="175"/>
    </location>
</feature>
<protein>
    <recommendedName>
        <fullName evidence="2">Type II secretion system protein GspG C-terminal domain-containing protein</fullName>
    </recommendedName>
</protein>
<comment type="caution">
    <text evidence="3">The sequence shown here is derived from an EMBL/GenBank/DDBJ whole genome shotgun (WGS) entry which is preliminary data.</text>
</comment>
<evidence type="ECO:0000256" key="1">
    <source>
        <dbReference type="SAM" id="MobiDB-lite"/>
    </source>
</evidence>
<dbReference type="Gene3D" id="3.30.700.10">
    <property type="entry name" value="Glycoprotein, Type 4 Pilin"/>
    <property type="match status" value="1"/>
</dbReference>
<dbReference type="EMBL" id="SOKJ01000389">
    <property type="protein sequence ID" value="TET07959.1"/>
    <property type="molecule type" value="Genomic_DNA"/>
</dbReference>
<evidence type="ECO:0000259" key="2">
    <source>
        <dbReference type="Pfam" id="PF08334"/>
    </source>
</evidence>
<dbReference type="Proteomes" id="UP000316360">
    <property type="component" value="Unassembled WGS sequence"/>
</dbReference>
<gene>
    <name evidence="3" type="ORF">E3J84_06770</name>
</gene>
<evidence type="ECO:0000313" key="3">
    <source>
        <dbReference type="EMBL" id="TET07959.1"/>
    </source>
</evidence>
<name>A0A523RQM7_UNCAE</name>